<feature type="region of interest" description="Disordered" evidence="2">
    <location>
        <begin position="82"/>
        <end position="109"/>
    </location>
</feature>
<sequence>MAEPSKVIHVRNVGHEITENDLLQLVQPFGSVTKLVMLRTKNQALMQMQDVASAINLVDYYTNLQPSVRGRNVYMQFSSHQELTTDQTQGRKSDTVSDCQSSRIYGVHS</sequence>
<dbReference type="PANTHER" id="PTHR15592">
    <property type="entry name" value="MATRIN 3/NUCLEAR PROTEIN 220-RELATED"/>
    <property type="match status" value="1"/>
</dbReference>
<dbReference type="InterPro" id="IPR035979">
    <property type="entry name" value="RBD_domain_sf"/>
</dbReference>
<keyword evidence="1" id="KW-0694">RNA-binding</keyword>
<name>A0A7C9ELW8_OPUST</name>
<dbReference type="GO" id="GO:0003723">
    <property type="term" value="F:RNA binding"/>
    <property type="evidence" value="ECO:0007669"/>
    <property type="project" value="UniProtKB-UniRule"/>
</dbReference>
<evidence type="ECO:0000259" key="3">
    <source>
        <dbReference type="PROSITE" id="PS50102"/>
    </source>
</evidence>
<dbReference type="EMBL" id="GISG01242991">
    <property type="protein sequence ID" value="MBA4669283.1"/>
    <property type="molecule type" value="Transcribed_RNA"/>
</dbReference>
<reference evidence="4" key="2">
    <citation type="submission" date="2020-07" db="EMBL/GenBank/DDBJ databases">
        <authorList>
            <person name="Vera ALvarez R."/>
            <person name="Arias-Moreno D.M."/>
            <person name="Jimenez-Jacinto V."/>
            <person name="Jimenez-Bremont J.F."/>
            <person name="Swaminathan K."/>
            <person name="Moose S.P."/>
            <person name="Guerrero-Gonzalez M.L."/>
            <person name="Marino-Ramirez L."/>
            <person name="Landsman D."/>
            <person name="Rodriguez-Kessler M."/>
            <person name="Delgado-Sanchez P."/>
        </authorList>
    </citation>
    <scope>NUCLEOTIDE SEQUENCE</scope>
    <source>
        <tissue evidence="4">Cladode</tissue>
    </source>
</reference>
<dbReference type="PROSITE" id="PS50102">
    <property type="entry name" value="RRM"/>
    <property type="match status" value="1"/>
</dbReference>
<dbReference type="SMART" id="SM00360">
    <property type="entry name" value="RRM"/>
    <property type="match status" value="1"/>
</dbReference>
<dbReference type="InterPro" id="IPR000504">
    <property type="entry name" value="RRM_dom"/>
</dbReference>
<dbReference type="AlphaFoldDB" id="A0A7C9ELW8"/>
<protein>
    <recommendedName>
        <fullName evidence="3">RRM domain-containing protein</fullName>
    </recommendedName>
</protein>
<evidence type="ECO:0000256" key="1">
    <source>
        <dbReference type="PROSITE-ProRule" id="PRU00176"/>
    </source>
</evidence>
<dbReference type="Gene3D" id="3.30.70.330">
    <property type="match status" value="1"/>
</dbReference>
<dbReference type="InterPro" id="IPR012677">
    <property type="entry name" value="Nucleotide-bd_a/b_plait_sf"/>
</dbReference>
<dbReference type="SUPFAM" id="SSF54928">
    <property type="entry name" value="RNA-binding domain, RBD"/>
    <property type="match status" value="1"/>
</dbReference>
<reference evidence="4" key="1">
    <citation type="journal article" date="2013" name="J. Plant Res.">
        <title>Effect of fungi and light on seed germination of three Opuntia species from semiarid lands of central Mexico.</title>
        <authorList>
            <person name="Delgado-Sanchez P."/>
            <person name="Jimenez-Bremont J.F."/>
            <person name="Guerrero-Gonzalez Mde L."/>
            <person name="Flores J."/>
        </authorList>
    </citation>
    <scope>NUCLEOTIDE SEQUENCE</scope>
    <source>
        <tissue evidence="4">Cladode</tissue>
    </source>
</reference>
<dbReference type="Pfam" id="PF00076">
    <property type="entry name" value="RRM_1"/>
    <property type="match status" value="1"/>
</dbReference>
<evidence type="ECO:0000313" key="4">
    <source>
        <dbReference type="EMBL" id="MBA4669283.1"/>
    </source>
</evidence>
<proteinExistence type="predicted"/>
<evidence type="ECO:0000256" key="2">
    <source>
        <dbReference type="SAM" id="MobiDB-lite"/>
    </source>
</evidence>
<accession>A0A7C9ELW8</accession>
<feature type="domain" description="RRM" evidence="3">
    <location>
        <begin position="6"/>
        <end position="80"/>
    </location>
</feature>
<organism evidence="4">
    <name type="scientific">Opuntia streptacantha</name>
    <name type="common">Prickly pear cactus</name>
    <name type="synonym">Opuntia cardona</name>
    <dbReference type="NCBI Taxonomy" id="393608"/>
    <lineage>
        <taxon>Eukaryota</taxon>
        <taxon>Viridiplantae</taxon>
        <taxon>Streptophyta</taxon>
        <taxon>Embryophyta</taxon>
        <taxon>Tracheophyta</taxon>
        <taxon>Spermatophyta</taxon>
        <taxon>Magnoliopsida</taxon>
        <taxon>eudicotyledons</taxon>
        <taxon>Gunneridae</taxon>
        <taxon>Pentapetalae</taxon>
        <taxon>Caryophyllales</taxon>
        <taxon>Cactineae</taxon>
        <taxon>Cactaceae</taxon>
        <taxon>Opuntioideae</taxon>
        <taxon>Opuntia</taxon>
    </lineage>
</organism>